<name>A0A316FTR9_9ACTN</name>
<protein>
    <submittedName>
        <fullName evidence="1">Uncharacterized protein</fullName>
    </submittedName>
</protein>
<gene>
    <name evidence="1" type="ORF">BC793_101133</name>
</gene>
<organism evidence="1 2">
    <name type="scientific">Actinoplanes xinjiangensis</name>
    <dbReference type="NCBI Taxonomy" id="512350"/>
    <lineage>
        <taxon>Bacteria</taxon>
        <taxon>Bacillati</taxon>
        <taxon>Actinomycetota</taxon>
        <taxon>Actinomycetes</taxon>
        <taxon>Micromonosporales</taxon>
        <taxon>Micromonosporaceae</taxon>
        <taxon>Actinoplanes</taxon>
    </lineage>
</organism>
<dbReference type="Proteomes" id="UP000245697">
    <property type="component" value="Unassembled WGS sequence"/>
</dbReference>
<dbReference type="EMBL" id="QGGR01000001">
    <property type="protein sequence ID" value="PWK52124.1"/>
    <property type="molecule type" value="Genomic_DNA"/>
</dbReference>
<dbReference type="AlphaFoldDB" id="A0A316FTR9"/>
<evidence type="ECO:0000313" key="2">
    <source>
        <dbReference type="Proteomes" id="UP000245697"/>
    </source>
</evidence>
<sequence length="116" mass="13151">MALKWMTALEQCLGWVRRDGRLRIRWVRVDPRPEALTVPGILVTSHEADLVGAPRLLRRLGATELDPDAALPPDFIIPDESEALLTAERETGARRDRWVNEAVEGWAILRELRGHP</sequence>
<accession>A0A316FTR9</accession>
<comment type="caution">
    <text evidence="1">The sequence shown here is derived from an EMBL/GenBank/DDBJ whole genome shotgun (WGS) entry which is preliminary data.</text>
</comment>
<proteinExistence type="predicted"/>
<evidence type="ECO:0000313" key="1">
    <source>
        <dbReference type="EMBL" id="PWK52124.1"/>
    </source>
</evidence>
<keyword evidence="2" id="KW-1185">Reference proteome</keyword>
<reference evidence="1 2" key="1">
    <citation type="submission" date="2018-05" db="EMBL/GenBank/DDBJ databases">
        <title>Genomic Encyclopedia of Archaeal and Bacterial Type Strains, Phase II (KMG-II): from individual species to whole genera.</title>
        <authorList>
            <person name="Goeker M."/>
        </authorList>
    </citation>
    <scope>NUCLEOTIDE SEQUENCE [LARGE SCALE GENOMIC DNA]</scope>
    <source>
        <strain evidence="1 2">DSM 45184</strain>
    </source>
</reference>